<dbReference type="EMBL" id="SRLO01000080">
    <property type="protein sequence ID" value="TNN77807.1"/>
    <property type="molecule type" value="Genomic_DNA"/>
</dbReference>
<feature type="compositionally biased region" description="Basic and acidic residues" evidence="1">
    <location>
        <begin position="52"/>
        <end position="68"/>
    </location>
</feature>
<protein>
    <submittedName>
        <fullName evidence="2">Uncharacterized protein</fullName>
    </submittedName>
</protein>
<proteinExistence type="predicted"/>
<organism evidence="2 3">
    <name type="scientific">Liparis tanakae</name>
    <name type="common">Tanaka's snailfish</name>
    <dbReference type="NCBI Taxonomy" id="230148"/>
    <lineage>
        <taxon>Eukaryota</taxon>
        <taxon>Metazoa</taxon>
        <taxon>Chordata</taxon>
        <taxon>Craniata</taxon>
        <taxon>Vertebrata</taxon>
        <taxon>Euteleostomi</taxon>
        <taxon>Actinopterygii</taxon>
        <taxon>Neopterygii</taxon>
        <taxon>Teleostei</taxon>
        <taxon>Neoteleostei</taxon>
        <taxon>Acanthomorphata</taxon>
        <taxon>Eupercaria</taxon>
        <taxon>Perciformes</taxon>
        <taxon>Cottioidei</taxon>
        <taxon>Cottales</taxon>
        <taxon>Liparidae</taxon>
        <taxon>Liparis</taxon>
    </lineage>
</organism>
<evidence type="ECO:0000256" key="1">
    <source>
        <dbReference type="SAM" id="MobiDB-lite"/>
    </source>
</evidence>
<comment type="caution">
    <text evidence="2">The sequence shown here is derived from an EMBL/GenBank/DDBJ whole genome shotgun (WGS) entry which is preliminary data.</text>
</comment>
<accession>A0A4Z2IJ37</accession>
<keyword evidence="3" id="KW-1185">Reference proteome</keyword>
<gene>
    <name evidence="2" type="ORF">EYF80_012105</name>
</gene>
<dbReference type="AlphaFoldDB" id="A0A4Z2IJ37"/>
<name>A0A4Z2IJ37_9TELE</name>
<feature type="compositionally biased region" description="Basic and acidic residues" evidence="1">
    <location>
        <begin position="23"/>
        <end position="35"/>
    </location>
</feature>
<reference evidence="2 3" key="1">
    <citation type="submission" date="2019-03" db="EMBL/GenBank/DDBJ databases">
        <title>First draft genome of Liparis tanakae, snailfish: a comprehensive survey of snailfish specific genes.</title>
        <authorList>
            <person name="Kim W."/>
            <person name="Song I."/>
            <person name="Jeong J.-H."/>
            <person name="Kim D."/>
            <person name="Kim S."/>
            <person name="Ryu S."/>
            <person name="Song J.Y."/>
            <person name="Lee S.K."/>
        </authorList>
    </citation>
    <scope>NUCLEOTIDE SEQUENCE [LARGE SCALE GENOMIC DNA]</scope>
    <source>
        <tissue evidence="2">Muscle</tissue>
    </source>
</reference>
<sequence length="68" mass="7722">MDDRGAPLAARRSPLAARLQLWSERRPQNDERGEVNDLLGCRRPGTRINAASKEESRGYERSSIRTKV</sequence>
<evidence type="ECO:0000313" key="3">
    <source>
        <dbReference type="Proteomes" id="UP000314294"/>
    </source>
</evidence>
<evidence type="ECO:0000313" key="2">
    <source>
        <dbReference type="EMBL" id="TNN77807.1"/>
    </source>
</evidence>
<feature type="region of interest" description="Disordered" evidence="1">
    <location>
        <begin position="21"/>
        <end position="68"/>
    </location>
</feature>
<dbReference type="Proteomes" id="UP000314294">
    <property type="component" value="Unassembled WGS sequence"/>
</dbReference>